<reference evidence="2 3" key="1">
    <citation type="submission" date="2020-04" db="EMBL/GenBank/DDBJ databases">
        <authorList>
            <person name="Zhang R."/>
            <person name="Schippers A."/>
        </authorList>
    </citation>
    <scope>NUCLEOTIDE SEQUENCE [LARGE SCALE GENOMIC DNA]</scope>
    <source>
        <strain evidence="2 3">DSM 109850</strain>
    </source>
</reference>
<dbReference type="RefSeq" id="WP_169103015.1">
    <property type="nucleotide sequence ID" value="NZ_JABBVZ010000155.1"/>
</dbReference>
<dbReference type="AlphaFoldDB" id="A0A7Y0L7L7"/>
<evidence type="ECO:0000256" key="1">
    <source>
        <dbReference type="SAM" id="Phobius"/>
    </source>
</evidence>
<keyword evidence="1" id="KW-0812">Transmembrane</keyword>
<comment type="caution">
    <text evidence="2">The sequence shown here is derived from an EMBL/GenBank/DDBJ whole genome shotgun (WGS) entry which is preliminary data.</text>
</comment>
<sequence>MRYLHAMLVYGVIGVLAIWLDRGMHWLSERECAGPGIDPGLWILAMPVALAAGTYLWFQDRAAGRRKE</sequence>
<evidence type="ECO:0000313" key="2">
    <source>
        <dbReference type="EMBL" id="NMP24809.1"/>
    </source>
</evidence>
<gene>
    <name evidence="2" type="ORF">HIJ39_21100</name>
</gene>
<dbReference type="Proteomes" id="UP000533476">
    <property type="component" value="Unassembled WGS sequence"/>
</dbReference>
<organism evidence="2 3">
    <name type="scientific">Sulfobacillus harzensis</name>
    <dbReference type="NCBI Taxonomy" id="2729629"/>
    <lineage>
        <taxon>Bacteria</taxon>
        <taxon>Bacillati</taxon>
        <taxon>Bacillota</taxon>
        <taxon>Clostridia</taxon>
        <taxon>Eubacteriales</taxon>
        <taxon>Clostridiales Family XVII. Incertae Sedis</taxon>
        <taxon>Sulfobacillus</taxon>
    </lineage>
</organism>
<feature type="transmembrane region" description="Helical" evidence="1">
    <location>
        <begin position="39"/>
        <end position="58"/>
    </location>
</feature>
<keyword evidence="3" id="KW-1185">Reference proteome</keyword>
<feature type="transmembrane region" description="Helical" evidence="1">
    <location>
        <begin position="7"/>
        <end position="27"/>
    </location>
</feature>
<keyword evidence="1" id="KW-0472">Membrane</keyword>
<evidence type="ECO:0000313" key="3">
    <source>
        <dbReference type="Proteomes" id="UP000533476"/>
    </source>
</evidence>
<protein>
    <submittedName>
        <fullName evidence="2">Uncharacterized protein</fullName>
    </submittedName>
</protein>
<accession>A0A7Y0L7L7</accession>
<name>A0A7Y0L7L7_9FIRM</name>
<keyword evidence="1" id="KW-1133">Transmembrane helix</keyword>
<dbReference type="EMBL" id="JABBVZ010000155">
    <property type="protein sequence ID" value="NMP24809.1"/>
    <property type="molecule type" value="Genomic_DNA"/>
</dbReference>
<proteinExistence type="predicted"/>